<accession>A0AAV1Z7I4</accession>
<keyword evidence="1" id="KW-0472">Membrane</keyword>
<feature type="transmembrane region" description="Helical" evidence="1">
    <location>
        <begin position="122"/>
        <end position="142"/>
    </location>
</feature>
<name>A0AAV1Z7I4_9ARAC</name>
<dbReference type="InterPro" id="IPR050327">
    <property type="entry name" value="Proton-linked_MCT"/>
</dbReference>
<dbReference type="PANTHER" id="PTHR11360">
    <property type="entry name" value="MONOCARBOXYLATE TRANSPORTER"/>
    <property type="match status" value="1"/>
</dbReference>
<comment type="caution">
    <text evidence="2">The sequence shown here is derived from an EMBL/GenBank/DDBJ whole genome shotgun (WGS) entry which is preliminary data.</text>
</comment>
<dbReference type="InterPro" id="IPR036259">
    <property type="entry name" value="MFS_trans_sf"/>
</dbReference>
<reference evidence="2 3" key="1">
    <citation type="submission" date="2024-04" db="EMBL/GenBank/DDBJ databases">
        <authorList>
            <person name="Rising A."/>
            <person name="Reimegard J."/>
            <person name="Sonavane S."/>
            <person name="Akerstrom W."/>
            <person name="Nylinder S."/>
            <person name="Hedman E."/>
            <person name="Kallberg Y."/>
        </authorList>
    </citation>
    <scope>NUCLEOTIDE SEQUENCE [LARGE SCALE GENOMIC DNA]</scope>
</reference>
<dbReference type="Gene3D" id="1.20.1250.20">
    <property type="entry name" value="MFS general substrate transporter like domains"/>
    <property type="match status" value="1"/>
</dbReference>
<feature type="transmembrane region" description="Helical" evidence="1">
    <location>
        <begin position="82"/>
        <end position="110"/>
    </location>
</feature>
<dbReference type="PANTHER" id="PTHR11360:SF303">
    <property type="entry name" value="MAJOR FACILITATOR SUPERFAMILY (MFS) PROFILE DOMAIN-CONTAINING PROTEIN"/>
    <property type="match status" value="1"/>
</dbReference>
<gene>
    <name evidence="2" type="ORF">LARSCL_LOCUS3643</name>
</gene>
<proteinExistence type="predicted"/>
<evidence type="ECO:0000256" key="1">
    <source>
        <dbReference type="SAM" id="Phobius"/>
    </source>
</evidence>
<keyword evidence="3" id="KW-1185">Reference proteome</keyword>
<keyword evidence="1" id="KW-0812">Transmembrane</keyword>
<dbReference type="AlphaFoldDB" id="A0AAV1Z7I4"/>
<organism evidence="2 3">
    <name type="scientific">Larinioides sclopetarius</name>
    <dbReference type="NCBI Taxonomy" id="280406"/>
    <lineage>
        <taxon>Eukaryota</taxon>
        <taxon>Metazoa</taxon>
        <taxon>Ecdysozoa</taxon>
        <taxon>Arthropoda</taxon>
        <taxon>Chelicerata</taxon>
        <taxon>Arachnida</taxon>
        <taxon>Araneae</taxon>
        <taxon>Araneomorphae</taxon>
        <taxon>Entelegynae</taxon>
        <taxon>Araneoidea</taxon>
        <taxon>Araneidae</taxon>
        <taxon>Larinioides</taxon>
    </lineage>
</organism>
<dbReference type="GO" id="GO:0008028">
    <property type="term" value="F:monocarboxylic acid transmembrane transporter activity"/>
    <property type="evidence" value="ECO:0007669"/>
    <property type="project" value="TreeGrafter"/>
</dbReference>
<dbReference type="SUPFAM" id="SSF103473">
    <property type="entry name" value="MFS general substrate transporter"/>
    <property type="match status" value="1"/>
</dbReference>
<sequence>MAVQRPDSGYSWVIVVCCAFIHFALFGLFRSGGVMYVAILQNYDVSREEASWPFALCAAVFQLVGPAVSIITHYISQRKACLLGCAIATIGIAACYFAESVMWIIVFYGVIHGLFRDVIGSYNWMFHFLGIISILFSVIWVVESWRSKERKSCNRVQDKKACDNKDVC</sequence>
<dbReference type="Proteomes" id="UP001497382">
    <property type="component" value="Unassembled WGS sequence"/>
</dbReference>
<dbReference type="EMBL" id="CAXIEN010000028">
    <property type="protein sequence ID" value="CAL1267402.1"/>
    <property type="molecule type" value="Genomic_DNA"/>
</dbReference>
<evidence type="ECO:0000313" key="2">
    <source>
        <dbReference type="EMBL" id="CAL1267402.1"/>
    </source>
</evidence>
<feature type="transmembrane region" description="Helical" evidence="1">
    <location>
        <begin position="12"/>
        <end position="39"/>
    </location>
</feature>
<protein>
    <submittedName>
        <fullName evidence="2">Uncharacterized protein</fullName>
    </submittedName>
</protein>
<evidence type="ECO:0000313" key="3">
    <source>
        <dbReference type="Proteomes" id="UP001497382"/>
    </source>
</evidence>
<keyword evidence="1" id="KW-1133">Transmembrane helix</keyword>
<feature type="transmembrane region" description="Helical" evidence="1">
    <location>
        <begin position="51"/>
        <end position="75"/>
    </location>
</feature>